<reference evidence="2" key="1">
    <citation type="submission" date="2020-12" db="UniProtKB">
        <authorList>
            <consortium name="WormBaseParasite"/>
        </authorList>
    </citation>
    <scope>IDENTIFICATION</scope>
    <source>
        <strain evidence="2">MHco3</strain>
    </source>
</reference>
<organism evidence="1 2">
    <name type="scientific">Haemonchus contortus</name>
    <name type="common">Barber pole worm</name>
    <dbReference type="NCBI Taxonomy" id="6289"/>
    <lineage>
        <taxon>Eukaryota</taxon>
        <taxon>Metazoa</taxon>
        <taxon>Ecdysozoa</taxon>
        <taxon>Nematoda</taxon>
        <taxon>Chromadorea</taxon>
        <taxon>Rhabditida</taxon>
        <taxon>Rhabditina</taxon>
        <taxon>Rhabditomorpha</taxon>
        <taxon>Strongyloidea</taxon>
        <taxon>Trichostrongylidae</taxon>
        <taxon>Haemonchus</taxon>
    </lineage>
</organism>
<evidence type="ECO:0000313" key="2">
    <source>
        <dbReference type="WBParaSite" id="HCON_00061580-00001"/>
    </source>
</evidence>
<protein>
    <submittedName>
        <fullName evidence="2">Alpha/beta-Hydrolases superfamily protein</fullName>
    </submittedName>
</protein>
<dbReference type="Proteomes" id="UP000025227">
    <property type="component" value="Unplaced"/>
</dbReference>
<name>A0A7I4Y8W9_HAECO</name>
<sequence length="118" mass="13137">WLTYRRPEGRSATANAVSIRITKLPNTKKEKNRNSPKVDDVTIVNRLGSVGKPSPSSGRRPRPQRRLCFVWNAPSASIRSSCPSSDASTLSWEDKRRLVVKLSNSKQAPFIVVVNGFC</sequence>
<dbReference type="AlphaFoldDB" id="A0A7I4Y8W9"/>
<accession>A0A7I4Y8W9</accession>
<proteinExistence type="predicted"/>
<dbReference type="WBParaSite" id="HCON_00061580-00001">
    <property type="protein sequence ID" value="HCON_00061580-00001"/>
    <property type="gene ID" value="HCON_00061580"/>
</dbReference>
<keyword evidence="1" id="KW-1185">Reference proteome</keyword>
<evidence type="ECO:0000313" key="1">
    <source>
        <dbReference type="Proteomes" id="UP000025227"/>
    </source>
</evidence>